<feature type="coiled-coil region" evidence="4">
    <location>
        <begin position="559"/>
        <end position="648"/>
    </location>
</feature>
<protein>
    <submittedName>
        <fullName evidence="8">Thyroid receptor-interacting protein 11-like</fullName>
    </submittedName>
</protein>
<evidence type="ECO:0000259" key="6">
    <source>
        <dbReference type="PROSITE" id="PS50913"/>
    </source>
</evidence>
<feature type="region of interest" description="Disordered" evidence="5">
    <location>
        <begin position="1400"/>
        <end position="1431"/>
    </location>
</feature>
<feature type="coiled-coil region" evidence="4">
    <location>
        <begin position="187"/>
        <end position="341"/>
    </location>
</feature>
<dbReference type="GO" id="GO:0005794">
    <property type="term" value="C:Golgi apparatus"/>
    <property type="evidence" value="ECO:0007669"/>
    <property type="project" value="UniProtKB-SubCell"/>
</dbReference>
<feature type="coiled-coil region" evidence="4">
    <location>
        <begin position="113"/>
        <end position="161"/>
    </location>
</feature>
<dbReference type="GO" id="GO:0006888">
    <property type="term" value="P:endoplasmic reticulum to Golgi vesicle-mediated transport"/>
    <property type="evidence" value="ECO:0007669"/>
    <property type="project" value="TreeGrafter"/>
</dbReference>
<feature type="coiled-coil region" evidence="4">
    <location>
        <begin position="469"/>
        <end position="517"/>
    </location>
</feature>
<feature type="coiled-coil region" evidence="4">
    <location>
        <begin position="5"/>
        <end position="39"/>
    </location>
</feature>
<accession>A0A6P8ZKR8</accession>
<dbReference type="SUPFAM" id="SSF57997">
    <property type="entry name" value="Tropomyosin"/>
    <property type="match status" value="1"/>
</dbReference>
<keyword evidence="3 4" id="KW-0175">Coiled coil</keyword>
<feature type="region of interest" description="Disordered" evidence="5">
    <location>
        <begin position="41"/>
        <end position="98"/>
    </location>
</feature>
<dbReference type="InParanoid" id="A0A6P8ZKR8"/>
<organism evidence="8">
    <name type="scientific">Thrips palmi</name>
    <name type="common">Melon thrips</name>
    <dbReference type="NCBI Taxonomy" id="161013"/>
    <lineage>
        <taxon>Eukaryota</taxon>
        <taxon>Metazoa</taxon>
        <taxon>Ecdysozoa</taxon>
        <taxon>Arthropoda</taxon>
        <taxon>Hexapoda</taxon>
        <taxon>Insecta</taxon>
        <taxon>Pterygota</taxon>
        <taxon>Neoptera</taxon>
        <taxon>Paraneoptera</taxon>
        <taxon>Thysanoptera</taxon>
        <taxon>Terebrantia</taxon>
        <taxon>Thripoidea</taxon>
        <taxon>Thripidae</taxon>
        <taxon>Thrips</taxon>
    </lineage>
</organism>
<proteinExistence type="predicted"/>
<dbReference type="Proteomes" id="UP000515158">
    <property type="component" value="Unplaced"/>
</dbReference>
<reference evidence="8" key="1">
    <citation type="submission" date="2025-08" db="UniProtKB">
        <authorList>
            <consortium name="RefSeq"/>
        </authorList>
    </citation>
    <scope>IDENTIFICATION</scope>
    <source>
        <tissue evidence="8">Total insect</tissue>
    </source>
</reference>
<feature type="domain" description="GRIP" evidence="6">
    <location>
        <begin position="1320"/>
        <end position="1369"/>
    </location>
</feature>
<dbReference type="PROSITE" id="PS50913">
    <property type="entry name" value="GRIP"/>
    <property type="match status" value="1"/>
</dbReference>
<evidence type="ECO:0000313" key="7">
    <source>
        <dbReference type="Proteomes" id="UP000515158"/>
    </source>
</evidence>
<evidence type="ECO:0000256" key="5">
    <source>
        <dbReference type="SAM" id="MobiDB-lite"/>
    </source>
</evidence>
<evidence type="ECO:0000256" key="1">
    <source>
        <dbReference type="ARBA" id="ARBA00004555"/>
    </source>
</evidence>
<dbReference type="InterPro" id="IPR000237">
    <property type="entry name" value="GRIP_dom"/>
</dbReference>
<dbReference type="GO" id="GO:0031267">
    <property type="term" value="F:small GTPase binding"/>
    <property type="evidence" value="ECO:0007669"/>
    <property type="project" value="TreeGrafter"/>
</dbReference>
<dbReference type="OrthoDB" id="425925at2759"/>
<evidence type="ECO:0000256" key="3">
    <source>
        <dbReference type="ARBA" id="ARBA00023054"/>
    </source>
</evidence>
<dbReference type="Gene3D" id="1.20.5.1700">
    <property type="match status" value="1"/>
</dbReference>
<name>A0A6P8ZKR8_THRPL</name>
<feature type="coiled-coil region" evidence="4">
    <location>
        <begin position="1099"/>
        <end position="1172"/>
    </location>
</feature>
<dbReference type="GO" id="GO:0007030">
    <property type="term" value="P:Golgi organization"/>
    <property type="evidence" value="ECO:0007669"/>
    <property type="project" value="TreeGrafter"/>
</dbReference>
<comment type="subcellular location">
    <subcellularLocation>
        <location evidence="1">Golgi apparatus</location>
    </subcellularLocation>
</comment>
<sequence length="1461" mass="163995">MRQHCSQLESTVQRLLQQLEEVSETRDKEALELATLRRELRLRGAGDSGPGSASGSASGSGPGSGHSDSPQLPDDSGQQGADGTGVSPALSDDGFTKLDPSETELWEATQELSQSLEAQIELHKRELEKYHQMKQDWTLEKSNLENSVSKLQKELNALQDWQSPDPDFANESEVELKKTVSTLQKENEILQKHELDLSQRIKSLEANLSESEKERAQLASNVDELDAQNQEILQQFVQIKQSAQVKYDTLKSEHDKLLSHVQELEKEAENALCTQKEKEVLAEKLSSLELELKTVKSEHELFQQRSEELEKDLSSVDTEKLSALESENNELLSKCLSIESENHNLLAKMDSIQLDYDSLEVKYSTLVSENETLKMKLGAVQCDLDSAKSELSEGLRADEHNTSEHSTTELSSIERYVIDKLRKIVSLEIPVEYCKDIAEKDEASGKELEDHLDMVAALVKMTVDLRWKKDTLERNLVEYTRQLRDLSAQLSGRDKQIAKLEEECVMLRENMESLLDGLNVAPEKGMLPSIPETSEAGEDDLLDSASGLEQQGAQQRNEERDFNKTIEKLESEIETLREARSTLEHETKRLRGELQELSSRLRSSESMLRNQDNLEKEVERWRKECENLRSTQSELQNENSQLREEAEMARFGQDSLQAEVSEWKTIADTATLEGHNANRAKELLVAEVAELKARVTASDSLSSQLEQALKKKSTLEAEVAQLQNSVSALEESNKSLSKANHTIEELKSEIVDLRQELAKSKADSTADDKVAELTSKIESLETQKSNLEHSVSELGSENAGLCEHIMTLQLKCDSLSADLACKASSEYDNTQNFLHEKQALEEQVNRMTCNYETVKKEFGELSNLKLTLQNELEQLQQSFKEISEENERAKESLQEKSVNETLINQQLEAISAAKNASEQEVTRLQEELQKMRNAPSQTANDNSHIVESLERKLHSMLAEKEQILSVLNEKTRDNGVLRSENQKLLEAVSSQAGNRSALPSSDQTGQLVQQLNQLQVERDQLISTVQIKHNECLRYHAEIVRLSSLLDQREQSDAHQQTRLENDENKNVEVKTTLVGDLSSKSPDVLALEAKCAELAASLQQGQTQNAFLQNEMQEQHEKEGILTRELERLRAHLMEVEETYTAEALRLEEQVQDLQGKLNIAEDRLRNVSTAHTSASILANQHVETLQGQSRLIGQQRDELQSKLGAVEDREQKNAAALRNLQAVLEQFQRDKERDLASMTEKLRLELQAAHRKHNELFEEIKLLKSQLTEAKEGLSAAARLGAQLDKKSETINSLKEQISQLQKEIKGAEERVKTASQSVEGKVDKSLVKNLVVGLLTAPANTRSPALRVVASVLDFNLGERQRVGLEQGSAHNEQSLSEAFVRFLESESRPQMQLRLLPEANPKPNADAKKDSHGSSTANESPVRRSPLLSEVVLPTLAPLPVGRSSGSILKDVLKNDV</sequence>
<dbReference type="SUPFAM" id="SSF90257">
    <property type="entry name" value="Myosin rod fragments"/>
    <property type="match status" value="1"/>
</dbReference>
<feature type="coiled-coil region" evidence="4">
    <location>
        <begin position="837"/>
        <end position="966"/>
    </location>
</feature>
<evidence type="ECO:0000313" key="8">
    <source>
        <dbReference type="RefSeq" id="XP_034237579.1"/>
    </source>
</evidence>
<feature type="coiled-coil region" evidence="4">
    <location>
        <begin position="1208"/>
        <end position="1320"/>
    </location>
</feature>
<keyword evidence="2" id="KW-0333">Golgi apparatus</keyword>
<evidence type="ECO:0000256" key="4">
    <source>
        <dbReference type="SAM" id="Coils"/>
    </source>
</evidence>
<evidence type="ECO:0000256" key="2">
    <source>
        <dbReference type="ARBA" id="ARBA00023034"/>
    </source>
</evidence>
<keyword evidence="7" id="KW-1185">Reference proteome</keyword>
<dbReference type="PANTHER" id="PTHR18921:SF2">
    <property type="entry name" value="THYROID RECEPTOR-INTERACTING PROTEIN 11"/>
    <property type="match status" value="1"/>
</dbReference>
<dbReference type="PANTHER" id="PTHR18921">
    <property type="entry name" value="MYOSIN HEAVY CHAIN - RELATED"/>
    <property type="match status" value="1"/>
</dbReference>
<dbReference type="KEGG" id="tpal:117643050"/>
<feature type="coiled-coil region" evidence="4">
    <location>
        <begin position="698"/>
        <end position="797"/>
    </location>
</feature>
<dbReference type="RefSeq" id="XP_034237579.1">
    <property type="nucleotide sequence ID" value="XM_034381688.1"/>
</dbReference>
<dbReference type="Gene3D" id="1.10.287.1490">
    <property type="match status" value="1"/>
</dbReference>
<gene>
    <name evidence="8" type="primary">LOC117643050</name>
</gene>
<dbReference type="GeneID" id="117643050"/>